<dbReference type="InterPro" id="IPR005174">
    <property type="entry name" value="KIB1-4_b-propeller"/>
</dbReference>
<accession>A0A6A6MMQ4</accession>
<dbReference type="CDD" id="cd09917">
    <property type="entry name" value="F-box_SF"/>
    <property type="match status" value="1"/>
</dbReference>
<dbReference type="InterPro" id="IPR050942">
    <property type="entry name" value="F-box_BR-signaling"/>
</dbReference>
<dbReference type="AlphaFoldDB" id="A0A6A6MMQ4"/>
<dbReference type="Pfam" id="PF12937">
    <property type="entry name" value="F-box-like"/>
    <property type="match status" value="1"/>
</dbReference>
<reference evidence="3 4" key="1">
    <citation type="journal article" date="2020" name="Mol. Plant">
        <title>The Chromosome-Based Rubber Tree Genome Provides New Insights into Spurge Genome Evolution and Rubber Biosynthesis.</title>
        <authorList>
            <person name="Liu J."/>
            <person name="Shi C."/>
            <person name="Shi C.C."/>
            <person name="Li W."/>
            <person name="Zhang Q.J."/>
            <person name="Zhang Y."/>
            <person name="Li K."/>
            <person name="Lu H.F."/>
            <person name="Shi C."/>
            <person name="Zhu S.T."/>
            <person name="Xiao Z.Y."/>
            <person name="Nan H."/>
            <person name="Yue Y."/>
            <person name="Zhu X.G."/>
            <person name="Wu Y."/>
            <person name="Hong X.N."/>
            <person name="Fan G.Y."/>
            <person name="Tong Y."/>
            <person name="Zhang D."/>
            <person name="Mao C.L."/>
            <person name="Liu Y.L."/>
            <person name="Hao S.J."/>
            <person name="Liu W.Q."/>
            <person name="Lv M.Q."/>
            <person name="Zhang H.B."/>
            <person name="Liu Y."/>
            <person name="Hu-Tang G.R."/>
            <person name="Wang J.P."/>
            <person name="Wang J.H."/>
            <person name="Sun Y.H."/>
            <person name="Ni S.B."/>
            <person name="Chen W.B."/>
            <person name="Zhang X.C."/>
            <person name="Jiao Y.N."/>
            <person name="Eichler E.E."/>
            <person name="Li G.H."/>
            <person name="Liu X."/>
            <person name="Gao L.Z."/>
        </authorList>
    </citation>
    <scope>NUCLEOTIDE SEQUENCE [LARGE SCALE GENOMIC DNA]</scope>
    <source>
        <strain evidence="4">cv. GT1</strain>
        <tissue evidence="3">Leaf</tissue>
    </source>
</reference>
<sequence length="379" mass="42968">MAALSLSVGKRKRIEPSWLELHDDILVEIVKRIYSFRDLVNFSAVCTSWRSVATKEKLNTSPRVPWLIFPKGNGRSLYEFSEGKIVHKNYLPSSLVNCFASQGWLLIKSAEQIYLMHPFSHVKIPLPSMISYIKSRKPVNFLTKMITKAFLSCRPTERSDFSVMIMFKNSCYGLATTKLAFWKAGEQVWTAIDTDSSCVNGTYWKGQFYYIDAKYRILICEVGGPNPTTKARVVLELPGGLLKRFSCLRRVFLVDSSGSMLMVLKEMVSVKRNSSWKTILFRVYELDFEKDKCLEVLNLDKKALFLSENSSSSSVEGLSLSQSGCKPNCIYFTETSSNFYNCTEVSQNSTDFCGGMMGTYNKVDGVVMGQYDSKFSRAL</sequence>
<name>A0A6A6MMQ4_HEVBR</name>
<evidence type="ECO:0000259" key="1">
    <source>
        <dbReference type="Pfam" id="PF03478"/>
    </source>
</evidence>
<evidence type="ECO:0000313" key="4">
    <source>
        <dbReference type="Proteomes" id="UP000467840"/>
    </source>
</evidence>
<dbReference type="Pfam" id="PF03478">
    <property type="entry name" value="Beta-prop_KIB1-4"/>
    <property type="match status" value="1"/>
</dbReference>
<evidence type="ECO:0008006" key="5">
    <source>
        <dbReference type="Google" id="ProtNLM"/>
    </source>
</evidence>
<dbReference type="SUPFAM" id="SSF81383">
    <property type="entry name" value="F-box domain"/>
    <property type="match status" value="1"/>
</dbReference>
<feature type="domain" description="F-box" evidence="2">
    <location>
        <begin position="23"/>
        <end position="58"/>
    </location>
</feature>
<dbReference type="Proteomes" id="UP000467840">
    <property type="component" value="Chromosome 15"/>
</dbReference>
<comment type="caution">
    <text evidence="3">The sequence shown here is derived from an EMBL/GenBank/DDBJ whole genome shotgun (WGS) entry which is preliminary data.</text>
</comment>
<dbReference type="PANTHER" id="PTHR44259:SF108">
    <property type="entry name" value="F-BOX PROTEIN SKIP23-LIKE"/>
    <property type="match status" value="1"/>
</dbReference>
<gene>
    <name evidence="3" type="ORF">GH714_010093</name>
</gene>
<dbReference type="InterPro" id="IPR001810">
    <property type="entry name" value="F-box_dom"/>
</dbReference>
<evidence type="ECO:0000259" key="2">
    <source>
        <dbReference type="Pfam" id="PF12937"/>
    </source>
</evidence>
<protein>
    <recommendedName>
        <fullName evidence="5">F-box domain-containing protein</fullName>
    </recommendedName>
</protein>
<evidence type="ECO:0000313" key="3">
    <source>
        <dbReference type="EMBL" id="KAF2313269.1"/>
    </source>
</evidence>
<dbReference type="EMBL" id="JAAGAX010000005">
    <property type="protein sequence ID" value="KAF2313269.1"/>
    <property type="molecule type" value="Genomic_DNA"/>
</dbReference>
<dbReference type="PANTHER" id="PTHR44259">
    <property type="entry name" value="OS07G0183000 PROTEIN-RELATED"/>
    <property type="match status" value="1"/>
</dbReference>
<feature type="domain" description="KIB1-4 beta-propeller" evidence="1">
    <location>
        <begin position="78"/>
        <end position="341"/>
    </location>
</feature>
<dbReference type="Gene3D" id="1.20.1280.50">
    <property type="match status" value="1"/>
</dbReference>
<proteinExistence type="predicted"/>
<keyword evidence="4" id="KW-1185">Reference proteome</keyword>
<dbReference type="InterPro" id="IPR036047">
    <property type="entry name" value="F-box-like_dom_sf"/>
</dbReference>
<organism evidence="3 4">
    <name type="scientific">Hevea brasiliensis</name>
    <name type="common">Para rubber tree</name>
    <name type="synonym">Siphonia brasiliensis</name>
    <dbReference type="NCBI Taxonomy" id="3981"/>
    <lineage>
        <taxon>Eukaryota</taxon>
        <taxon>Viridiplantae</taxon>
        <taxon>Streptophyta</taxon>
        <taxon>Embryophyta</taxon>
        <taxon>Tracheophyta</taxon>
        <taxon>Spermatophyta</taxon>
        <taxon>Magnoliopsida</taxon>
        <taxon>eudicotyledons</taxon>
        <taxon>Gunneridae</taxon>
        <taxon>Pentapetalae</taxon>
        <taxon>rosids</taxon>
        <taxon>fabids</taxon>
        <taxon>Malpighiales</taxon>
        <taxon>Euphorbiaceae</taxon>
        <taxon>Crotonoideae</taxon>
        <taxon>Micrandreae</taxon>
        <taxon>Hevea</taxon>
    </lineage>
</organism>